<organism evidence="1 2">
    <name type="scientific">Wansuia hejianensis</name>
    <dbReference type="NCBI Taxonomy" id="2763667"/>
    <lineage>
        <taxon>Bacteria</taxon>
        <taxon>Bacillati</taxon>
        <taxon>Bacillota</taxon>
        <taxon>Clostridia</taxon>
        <taxon>Lachnospirales</taxon>
        <taxon>Lachnospiraceae</taxon>
        <taxon>Wansuia</taxon>
    </lineage>
</organism>
<dbReference type="KEGG" id="whj:H9Q79_02315"/>
<protein>
    <submittedName>
        <fullName evidence="1">Spore coat associated protein CotJA</fullName>
    </submittedName>
</protein>
<sequence>MFRHLDDHLPVAMGYVPYQKWGKTFELCKALQVGTIFPDLCKPFCGKGGGVCR</sequence>
<evidence type="ECO:0000313" key="1">
    <source>
        <dbReference type="EMBL" id="QNM10399.1"/>
    </source>
</evidence>
<dbReference type="Proteomes" id="UP000515860">
    <property type="component" value="Chromosome"/>
</dbReference>
<gene>
    <name evidence="1" type="ORF">H9Q79_02315</name>
</gene>
<reference evidence="1 2" key="1">
    <citation type="submission" date="2020-08" db="EMBL/GenBank/DDBJ databases">
        <authorList>
            <person name="Liu C."/>
            <person name="Sun Q."/>
        </authorList>
    </citation>
    <scope>NUCLEOTIDE SEQUENCE [LARGE SCALE GENOMIC DNA]</scope>
    <source>
        <strain evidence="1 2">NSJ-29</strain>
    </source>
</reference>
<dbReference type="AlphaFoldDB" id="A0A7G9GHW7"/>
<name>A0A7G9GHW7_9FIRM</name>
<dbReference type="EMBL" id="CP060635">
    <property type="protein sequence ID" value="QNM10399.1"/>
    <property type="molecule type" value="Genomic_DNA"/>
</dbReference>
<evidence type="ECO:0000313" key="2">
    <source>
        <dbReference type="Proteomes" id="UP000515860"/>
    </source>
</evidence>
<dbReference type="Pfam" id="PF11007">
    <property type="entry name" value="CotJA"/>
    <property type="match status" value="1"/>
</dbReference>
<accession>A0A7G9GHW7</accession>
<dbReference type="InterPro" id="IPR020256">
    <property type="entry name" value="Spore_coat_CotJA"/>
</dbReference>
<keyword evidence="2" id="KW-1185">Reference proteome</keyword>
<proteinExistence type="predicted"/>